<dbReference type="Proteomes" id="UP001499843">
    <property type="component" value="Unassembled WGS sequence"/>
</dbReference>
<name>A0ABN3CPP3_9ACTN</name>
<accession>A0ABN3CPP3</accession>
<evidence type="ECO:0000313" key="2">
    <source>
        <dbReference type="Proteomes" id="UP001499843"/>
    </source>
</evidence>
<comment type="caution">
    <text evidence="1">The sequence shown here is derived from an EMBL/GenBank/DDBJ whole genome shotgun (WGS) entry which is preliminary data.</text>
</comment>
<evidence type="ECO:0000313" key="1">
    <source>
        <dbReference type="EMBL" id="GAA2211403.1"/>
    </source>
</evidence>
<protein>
    <submittedName>
        <fullName evidence="1">Uncharacterized protein</fullName>
    </submittedName>
</protein>
<keyword evidence="2" id="KW-1185">Reference proteome</keyword>
<dbReference type="EMBL" id="BAAAQX010000020">
    <property type="protein sequence ID" value="GAA2211403.1"/>
    <property type="molecule type" value="Genomic_DNA"/>
</dbReference>
<sequence>MQGLSPSEATLFPDPHRLRLEERLRTLLGLHAVGVGRALNMGIVDFDPAPPHALTDDWRSAFALHLQCPFRITYESRVILGSGDLAWLEKDVRHAGETDSERTMYDYMADRVDATFAELRPTVTAARVSPFGDLRVELEQEFMVEAFPVSSGRAEAWRFLHRNAEHVVFPPEEPLEER</sequence>
<proteinExistence type="predicted"/>
<gene>
    <name evidence="1" type="ORF">GCM10009850_068620</name>
</gene>
<reference evidence="1 2" key="1">
    <citation type="journal article" date="2019" name="Int. J. Syst. Evol. Microbiol.">
        <title>The Global Catalogue of Microorganisms (GCM) 10K type strain sequencing project: providing services to taxonomists for standard genome sequencing and annotation.</title>
        <authorList>
            <consortium name="The Broad Institute Genomics Platform"/>
            <consortium name="The Broad Institute Genome Sequencing Center for Infectious Disease"/>
            <person name="Wu L."/>
            <person name="Ma J."/>
        </authorList>
    </citation>
    <scope>NUCLEOTIDE SEQUENCE [LARGE SCALE GENOMIC DNA]</scope>
    <source>
        <strain evidence="1 2">JCM 16114</strain>
    </source>
</reference>
<organism evidence="1 2">
    <name type="scientific">Nonomuraea monospora</name>
    <dbReference type="NCBI Taxonomy" id="568818"/>
    <lineage>
        <taxon>Bacteria</taxon>
        <taxon>Bacillati</taxon>
        <taxon>Actinomycetota</taxon>
        <taxon>Actinomycetes</taxon>
        <taxon>Streptosporangiales</taxon>
        <taxon>Streptosporangiaceae</taxon>
        <taxon>Nonomuraea</taxon>
    </lineage>
</organism>